<sequence length="917" mass="109099">MSIEVKLREARDNLKTNSDSMFLYGWLEINDNDYDALMVKSKEILSKKSYFGYDLEAKTFLITLSIIEYSRRQYNDEDDLFIMFLNELGIDYTTINIQNLQKRVFRHLKRYSHIIETKKSKRYRDSILMQNFILNCNADKIFEFLVEVYFKELKENINHRHVTTFFLKLYHAFRDYILNEEDNDINSEKMTGIIQKVPNYFIHAYYNSPEFVTTILREWLTYIHALNFNIVPVFKKNKYTAIFKNKYTDIKRKILLREQGKTLETHKNVHAHKYLELNDSGLIINIPSYHIYEYENRSYKVNIYNKEKLINSHPLEVIHTEIGYATENKKLLINNLSTDLRYEVYENDKIIYDSKDFFVRDFYLFNDKERLVSINQIKLNNSFTIVTPYEVETIKDGNEEREFRDDCNLYTSLLEEDTEVVVNDYLINAKGINFDTGFLKDDLFSHVKLMNDKQEIQLIKSFSNFYLKLHKDEYISDFILEINNSEKFDLDKLYNAEVIEEAGDDVVVKIDVRKIIRMLRIEFKTTNIYEIGLRKKGSSIWIYHGRFMPVGKLDYKFDKYLYTKEKHATLLELQSPLIEGEFHPLTHPTNTEGTFVFPLNQKSKLIFQLPSILSKDGDEDEEIWFEDFKETSIRTKGLANHPIWQVEAGGPITPLKLGVIEKREGYKEFNLENFNKLSSPSKTLYINVKGERFSIFKVTNQPKIKSLLTIPDGKDLIVKCNYVGPKNLKIRYERYNEPDKLMTLPLSDEVMFPGVLTDYHKYTLSIIREKKYFSNSLDIVESRSEYHGDFLIIESKQKNLKIDSVICDEDRYEIKNLYVRFTWVSQSEIYIAKMYHMAVDHVSGNIKVKYYDYINPVRMKMLYSDEEYITFRGQDTNQEALILDKETGFLNTYYNLRDYSRYLIIDEIILRKDECHV</sequence>
<evidence type="ECO:0000313" key="1">
    <source>
        <dbReference type="EMBL" id="SOC43805.1"/>
    </source>
</evidence>
<dbReference type="OrthoDB" id="9792269at2"/>
<name>A0A285UPH5_9STAP</name>
<keyword evidence="2" id="KW-1185">Reference proteome</keyword>
<gene>
    <name evidence="1" type="ORF">SAMN05878391_2114</name>
</gene>
<proteinExistence type="predicted"/>
<organism evidence="1 2">
    <name type="scientific">Salinicoccus kekensis</name>
    <dbReference type="NCBI Taxonomy" id="714307"/>
    <lineage>
        <taxon>Bacteria</taxon>
        <taxon>Bacillati</taxon>
        <taxon>Bacillota</taxon>
        <taxon>Bacilli</taxon>
        <taxon>Bacillales</taxon>
        <taxon>Staphylococcaceae</taxon>
        <taxon>Salinicoccus</taxon>
    </lineage>
</organism>
<dbReference type="AlphaFoldDB" id="A0A285UPH5"/>
<accession>A0A285UPH5</accession>
<evidence type="ECO:0000313" key="2">
    <source>
        <dbReference type="Proteomes" id="UP000219412"/>
    </source>
</evidence>
<dbReference type="EMBL" id="OBQF01000005">
    <property type="protein sequence ID" value="SOC43805.1"/>
    <property type="molecule type" value="Genomic_DNA"/>
</dbReference>
<dbReference type="Proteomes" id="UP000219412">
    <property type="component" value="Unassembled WGS sequence"/>
</dbReference>
<protein>
    <submittedName>
        <fullName evidence="1">Uncharacterized protein</fullName>
    </submittedName>
</protein>
<dbReference type="RefSeq" id="WP_097041862.1">
    <property type="nucleotide sequence ID" value="NZ_OBQF01000005.1"/>
</dbReference>
<reference evidence="2" key="1">
    <citation type="submission" date="2017-08" db="EMBL/GenBank/DDBJ databases">
        <authorList>
            <person name="Varghese N."/>
            <person name="Submissions S."/>
        </authorList>
    </citation>
    <scope>NUCLEOTIDE SEQUENCE [LARGE SCALE GENOMIC DNA]</scope>
    <source>
        <strain evidence="2">DSM 23173</strain>
    </source>
</reference>